<comment type="caution">
    <text evidence="1">The sequence shown here is derived from an EMBL/GenBank/DDBJ whole genome shotgun (WGS) entry which is preliminary data.</text>
</comment>
<protein>
    <recommendedName>
        <fullName evidence="3">HD/PDEase domain-containing protein</fullName>
    </recommendedName>
</protein>
<dbReference type="AlphaFoldDB" id="A0A9W6R016"/>
<organism evidence="1 2">
    <name type="scientific">Amycolatopsis taiwanensis</name>
    <dbReference type="NCBI Taxonomy" id="342230"/>
    <lineage>
        <taxon>Bacteria</taxon>
        <taxon>Bacillati</taxon>
        <taxon>Actinomycetota</taxon>
        <taxon>Actinomycetes</taxon>
        <taxon>Pseudonocardiales</taxon>
        <taxon>Pseudonocardiaceae</taxon>
        <taxon>Amycolatopsis</taxon>
    </lineage>
</organism>
<name>A0A9W6R016_9PSEU</name>
<evidence type="ECO:0000313" key="2">
    <source>
        <dbReference type="Proteomes" id="UP001165136"/>
    </source>
</evidence>
<evidence type="ECO:0008006" key="3">
    <source>
        <dbReference type="Google" id="ProtNLM"/>
    </source>
</evidence>
<gene>
    <name evidence="1" type="ORF">Atai01_17310</name>
</gene>
<dbReference type="Proteomes" id="UP001165136">
    <property type="component" value="Unassembled WGS sequence"/>
</dbReference>
<sequence>MSPLQAPEFRIQAGEFQVQVGEFRIQQRVSPTQAREFRIQAGEFPTQTPAFPTQAPEFRVQAGEFRVQERVSPVQATEFPIQATEFPVQATEFPVLVGEIPSRRCDSPLCQDEVVESVWAEAVCSLAGIRSVAEAAAAELVTRYAEPHRRYHDATHVSAVLRDSAILADELELVSRERNHLILAAGAHDVIYQCKPGEDERRSAAWAGQWLRRAAVGESDVARVEALVLTTVTHSAPPDDLTAHALLDADLAILGTDQATYEKYRAAVRKEYGSLDELAWRAGRAALMSGLLARRPLYRTAAARRRWETTARANIARELEFLNALG</sequence>
<dbReference type="RefSeq" id="WP_285486448.1">
    <property type="nucleotide sequence ID" value="NZ_BSTI01000003.1"/>
</dbReference>
<keyword evidence="2" id="KW-1185">Reference proteome</keyword>
<proteinExistence type="predicted"/>
<accession>A0A9W6R016</accession>
<dbReference type="EMBL" id="BSTI01000003">
    <property type="protein sequence ID" value="GLY65112.1"/>
    <property type="molecule type" value="Genomic_DNA"/>
</dbReference>
<dbReference type="PANTHER" id="PTHR21174">
    <property type="match status" value="1"/>
</dbReference>
<dbReference type="PANTHER" id="PTHR21174:SF0">
    <property type="entry name" value="HD PHOSPHOHYDROLASE FAMILY PROTEIN-RELATED"/>
    <property type="match status" value="1"/>
</dbReference>
<dbReference type="InterPro" id="IPR009218">
    <property type="entry name" value="HD_phosphohydro"/>
</dbReference>
<dbReference type="SUPFAM" id="SSF109604">
    <property type="entry name" value="HD-domain/PDEase-like"/>
    <property type="match status" value="1"/>
</dbReference>
<dbReference type="Gene3D" id="1.10.3210.10">
    <property type="entry name" value="Hypothetical protein af1432"/>
    <property type="match status" value="1"/>
</dbReference>
<evidence type="ECO:0000313" key="1">
    <source>
        <dbReference type="EMBL" id="GLY65112.1"/>
    </source>
</evidence>
<reference evidence="1" key="1">
    <citation type="submission" date="2023-03" db="EMBL/GenBank/DDBJ databases">
        <title>Amycolatopsis taiwanensis NBRC 103393.</title>
        <authorList>
            <person name="Ichikawa N."/>
            <person name="Sato H."/>
            <person name="Tonouchi N."/>
        </authorList>
    </citation>
    <scope>NUCLEOTIDE SEQUENCE</scope>
    <source>
        <strain evidence="1">NBRC 103393</strain>
    </source>
</reference>